<organism evidence="1 2">
    <name type="scientific">Gossypium trilobum</name>
    <dbReference type="NCBI Taxonomy" id="34281"/>
    <lineage>
        <taxon>Eukaryota</taxon>
        <taxon>Viridiplantae</taxon>
        <taxon>Streptophyta</taxon>
        <taxon>Embryophyta</taxon>
        <taxon>Tracheophyta</taxon>
        <taxon>Spermatophyta</taxon>
        <taxon>Magnoliopsida</taxon>
        <taxon>eudicotyledons</taxon>
        <taxon>Gunneridae</taxon>
        <taxon>Pentapetalae</taxon>
        <taxon>rosids</taxon>
        <taxon>malvids</taxon>
        <taxon>Malvales</taxon>
        <taxon>Malvaceae</taxon>
        <taxon>Malvoideae</taxon>
        <taxon>Gossypium</taxon>
    </lineage>
</organism>
<name>A0A7J9FTL5_9ROSI</name>
<reference evidence="1 2" key="1">
    <citation type="journal article" date="2019" name="Genome Biol. Evol.">
        <title>Insights into the evolution of the New World diploid cottons (Gossypium, subgenus Houzingenia) based on genome sequencing.</title>
        <authorList>
            <person name="Grover C.E."/>
            <person name="Arick M.A. 2nd"/>
            <person name="Thrash A."/>
            <person name="Conover J.L."/>
            <person name="Sanders W.S."/>
            <person name="Peterson D.G."/>
            <person name="Frelichowski J.E."/>
            <person name="Scheffler J.A."/>
            <person name="Scheffler B.E."/>
            <person name="Wendel J.F."/>
        </authorList>
    </citation>
    <scope>NUCLEOTIDE SEQUENCE [LARGE SCALE GENOMIC DNA]</scope>
    <source>
        <strain evidence="1">8</strain>
        <tissue evidence="1">Leaf</tissue>
    </source>
</reference>
<keyword evidence="2" id="KW-1185">Reference proteome</keyword>
<gene>
    <name evidence="1" type="ORF">Gotri_026546</name>
</gene>
<evidence type="ECO:0000313" key="1">
    <source>
        <dbReference type="EMBL" id="MBA0788660.1"/>
    </source>
</evidence>
<comment type="caution">
    <text evidence="1">The sequence shown here is derived from an EMBL/GenBank/DDBJ whole genome shotgun (WGS) entry which is preliminary data.</text>
</comment>
<evidence type="ECO:0000313" key="2">
    <source>
        <dbReference type="Proteomes" id="UP000593568"/>
    </source>
</evidence>
<proteinExistence type="predicted"/>
<dbReference type="Proteomes" id="UP000593568">
    <property type="component" value="Unassembled WGS sequence"/>
</dbReference>
<dbReference type="AlphaFoldDB" id="A0A7J9FTL5"/>
<accession>A0A7J9FTL5</accession>
<protein>
    <submittedName>
        <fullName evidence="1">Uncharacterized protein</fullName>
    </submittedName>
</protein>
<sequence length="37" mass="4494">MESKSTHLEWRQLVYRREKGMTISLKRGSLWMQVLKS</sequence>
<dbReference type="EMBL" id="JABEZW010228213">
    <property type="protein sequence ID" value="MBA0788660.1"/>
    <property type="molecule type" value="Genomic_DNA"/>
</dbReference>